<accession>A0A8J4Q8Z6</accession>
<dbReference type="SUPFAM" id="SSF102114">
    <property type="entry name" value="Radical SAM enzymes"/>
    <property type="match status" value="1"/>
</dbReference>
<keyword evidence="2" id="KW-0004">4Fe-4S</keyword>
<dbReference type="OrthoDB" id="3231at2759"/>
<dbReference type="InterPro" id="IPR058240">
    <property type="entry name" value="rSAM_sf"/>
</dbReference>
<protein>
    <recommendedName>
        <fullName evidence="3">Radical SAM core domain-containing protein</fullName>
    </recommendedName>
</protein>
<dbReference type="AlphaFoldDB" id="A0A8J4Q8Z6"/>
<sequence length="105" mass="11441">MILGDTCTRGCWFCNVKTSQTPPQLDLNELGNVAEAIASWGLNYVVITCVDRDDLLDQGSGHFTKTVQKLKALKPNMLIEALGRFSGPTISNSPKIISCILSTKQ</sequence>
<evidence type="ECO:0000259" key="3">
    <source>
        <dbReference type="PROSITE" id="PS51918"/>
    </source>
</evidence>
<keyword evidence="2" id="KW-0479">Metal-binding</keyword>
<keyword evidence="2" id="KW-0408">Iron</keyword>
<gene>
    <name evidence="4" type="ORF">CMV_028393</name>
</gene>
<dbReference type="PANTHER" id="PTHR10949:SF0">
    <property type="entry name" value="LIPOYL SYNTHASE, MITOCHONDRIAL"/>
    <property type="match status" value="1"/>
</dbReference>
<dbReference type="InterPro" id="IPR007197">
    <property type="entry name" value="rSAM"/>
</dbReference>
<comment type="cofactor">
    <cofactor evidence="1">
        <name>[4Fe-4S] cluster</name>
        <dbReference type="ChEBI" id="CHEBI:49883"/>
    </cofactor>
</comment>
<dbReference type="GO" id="GO:0005739">
    <property type="term" value="C:mitochondrion"/>
    <property type="evidence" value="ECO:0007669"/>
    <property type="project" value="TreeGrafter"/>
</dbReference>
<dbReference type="Pfam" id="PF04055">
    <property type="entry name" value="Radical_SAM"/>
    <property type="match status" value="1"/>
</dbReference>
<reference evidence="4" key="1">
    <citation type="submission" date="2020-03" db="EMBL/GenBank/DDBJ databases">
        <title>Castanea mollissima Vanexum genome sequencing.</title>
        <authorList>
            <person name="Staton M."/>
        </authorList>
    </citation>
    <scope>NUCLEOTIDE SEQUENCE</scope>
    <source>
        <tissue evidence="4">Leaf</tissue>
    </source>
</reference>
<dbReference type="PANTHER" id="PTHR10949">
    <property type="entry name" value="LIPOYL SYNTHASE"/>
    <property type="match status" value="1"/>
</dbReference>
<proteinExistence type="predicted"/>
<organism evidence="4 5">
    <name type="scientific">Castanea mollissima</name>
    <name type="common">Chinese chestnut</name>
    <dbReference type="NCBI Taxonomy" id="60419"/>
    <lineage>
        <taxon>Eukaryota</taxon>
        <taxon>Viridiplantae</taxon>
        <taxon>Streptophyta</taxon>
        <taxon>Embryophyta</taxon>
        <taxon>Tracheophyta</taxon>
        <taxon>Spermatophyta</taxon>
        <taxon>Magnoliopsida</taxon>
        <taxon>eudicotyledons</taxon>
        <taxon>Gunneridae</taxon>
        <taxon>Pentapetalae</taxon>
        <taxon>rosids</taxon>
        <taxon>fabids</taxon>
        <taxon>Fagales</taxon>
        <taxon>Fagaceae</taxon>
        <taxon>Castanea</taxon>
    </lineage>
</organism>
<keyword evidence="5" id="KW-1185">Reference proteome</keyword>
<keyword evidence="2" id="KW-0411">Iron-sulfur</keyword>
<dbReference type="Proteomes" id="UP000737018">
    <property type="component" value="Unassembled WGS sequence"/>
</dbReference>
<feature type="domain" description="Radical SAM core" evidence="3">
    <location>
        <begin position="1"/>
        <end position="105"/>
    </location>
</feature>
<name>A0A8J4Q8Z6_9ROSI</name>
<dbReference type="InterPro" id="IPR003698">
    <property type="entry name" value="Lipoyl_synth"/>
</dbReference>
<evidence type="ECO:0000256" key="1">
    <source>
        <dbReference type="ARBA" id="ARBA00001966"/>
    </source>
</evidence>
<dbReference type="SFLD" id="SFLDS00029">
    <property type="entry name" value="Radical_SAM"/>
    <property type="match status" value="1"/>
</dbReference>
<evidence type="ECO:0000313" key="4">
    <source>
        <dbReference type="EMBL" id="KAF3945216.1"/>
    </source>
</evidence>
<dbReference type="GO" id="GO:0051539">
    <property type="term" value="F:4 iron, 4 sulfur cluster binding"/>
    <property type="evidence" value="ECO:0007669"/>
    <property type="project" value="UniProtKB-KW"/>
</dbReference>
<dbReference type="GO" id="GO:0016992">
    <property type="term" value="F:lipoate synthase activity"/>
    <property type="evidence" value="ECO:0007669"/>
    <property type="project" value="InterPro"/>
</dbReference>
<evidence type="ECO:0000313" key="5">
    <source>
        <dbReference type="Proteomes" id="UP000737018"/>
    </source>
</evidence>
<dbReference type="EMBL" id="JRKL02012481">
    <property type="protein sequence ID" value="KAF3945216.1"/>
    <property type="molecule type" value="Genomic_DNA"/>
</dbReference>
<dbReference type="PROSITE" id="PS51918">
    <property type="entry name" value="RADICAL_SAM"/>
    <property type="match status" value="1"/>
</dbReference>
<evidence type="ECO:0000256" key="2">
    <source>
        <dbReference type="ARBA" id="ARBA00022485"/>
    </source>
</evidence>
<comment type="caution">
    <text evidence="4">The sequence shown here is derived from an EMBL/GenBank/DDBJ whole genome shotgun (WGS) entry which is preliminary data.</text>
</comment>